<name>A0A9P3G5H8_9APHY</name>
<dbReference type="OrthoDB" id="3218112at2759"/>
<organism evidence="1 2">
    <name type="scientific">Phanerochaete sordida</name>
    <dbReference type="NCBI Taxonomy" id="48140"/>
    <lineage>
        <taxon>Eukaryota</taxon>
        <taxon>Fungi</taxon>
        <taxon>Dikarya</taxon>
        <taxon>Basidiomycota</taxon>
        <taxon>Agaricomycotina</taxon>
        <taxon>Agaricomycetes</taxon>
        <taxon>Polyporales</taxon>
        <taxon>Phanerochaetaceae</taxon>
        <taxon>Phanerochaete</taxon>
    </lineage>
</organism>
<dbReference type="EMBL" id="BPQB01000008">
    <property type="protein sequence ID" value="GJE88205.1"/>
    <property type="molecule type" value="Genomic_DNA"/>
</dbReference>
<dbReference type="AlphaFoldDB" id="A0A9P3G5H8"/>
<reference evidence="1 2" key="1">
    <citation type="submission" date="2021-08" db="EMBL/GenBank/DDBJ databases">
        <title>Draft Genome Sequence of Phanerochaete sordida strain YK-624.</title>
        <authorList>
            <person name="Mori T."/>
            <person name="Dohra H."/>
            <person name="Suzuki T."/>
            <person name="Kawagishi H."/>
            <person name="Hirai H."/>
        </authorList>
    </citation>
    <scope>NUCLEOTIDE SEQUENCE [LARGE SCALE GENOMIC DNA]</scope>
    <source>
        <strain evidence="1 2">YK-624</strain>
    </source>
</reference>
<evidence type="ECO:0000313" key="2">
    <source>
        <dbReference type="Proteomes" id="UP000703269"/>
    </source>
</evidence>
<protein>
    <submittedName>
        <fullName evidence="1">Uncharacterized protein</fullName>
    </submittedName>
</protein>
<proteinExistence type="predicted"/>
<dbReference type="Proteomes" id="UP000703269">
    <property type="component" value="Unassembled WGS sequence"/>
</dbReference>
<comment type="caution">
    <text evidence="1">The sequence shown here is derived from an EMBL/GenBank/DDBJ whole genome shotgun (WGS) entry which is preliminary data.</text>
</comment>
<gene>
    <name evidence="1" type="ORF">PsYK624_042880</name>
</gene>
<sequence>MLQMPNDSGSRIDGTERVDLSDRWEDVRSLLRLIYGLLITLPGRWSPDTVDRFGGPLKVAAKYEVDSVLCQLAPIIERDWPSQYEDWVRREAGIKRTHSRIETSNKGHSISYVPRSKFQDPAAVIQVAQKAQLNSVLPAAYYDLSRILLRPPRYMRTSSRWADAKLLDRDDLERLTVGRERIADHLRGKLEGNATTNPFMRIILHGRQRAPGRCHAHGDCQGVLNDWSKNNNTIAYWSKERHLRAPLETLEELAECLQQGKSAHLVALCLPCRVDCAALLRRKAKVLWQKIPEYFELDSLPFWTPPTSD</sequence>
<evidence type="ECO:0000313" key="1">
    <source>
        <dbReference type="EMBL" id="GJE88205.1"/>
    </source>
</evidence>
<accession>A0A9P3G5H8</accession>
<keyword evidence="2" id="KW-1185">Reference proteome</keyword>